<dbReference type="GO" id="GO:0006405">
    <property type="term" value="P:RNA export from nucleus"/>
    <property type="evidence" value="ECO:0007669"/>
    <property type="project" value="TreeGrafter"/>
</dbReference>
<dbReference type="SUPFAM" id="SSF82215">
    <property type="entry name" value="C-terminal autoproteolytic domain of nucleoporin nup98"/>
    <property type="match status" value="1"/>
</dbReference>
<dbReference type="GO" id="GO:0016020">
    <property type="term" value="C:membrane"/>
    <property type="evidence" value="ECO:0007669"/>
    <property type="project" value="UniProtKB-SubCell"/>
</dbReference>
<feature type="transmembrane region" description="Helical" evidence="16">
    <location>
        <begin position="142"/>
        <end position="160"/>
    </location>
</feature>
<evidence type="ECO:0000256" key="14">
    <source>
        <dbReference type="ARBA" id="ARBA00082956"/>
    </source>
</evidence>
<organism evidence="18">
    <name type="scientific">Sesamum latifolium</name>
    <dbReference type="NCBI Taxonomy" id="2727402"/>
    <lineage>
        <taxon>Eukaryota</taxon>
        <taxon>Viridiplantae</taxon>
        <taxon>Streptophyta</taxon>
        <taxon>Embryophyta</taxon>
        <taxon>Tracheophyta</taxon>
        <taxon>Spermatophyta</taxon>
        <taxon>Magnoliopsida</taxon>
        <taxon>eudicotyledons</taxon>
        <taxon>Gunneridae</taxon>
        <taxon>Pentapetalae</taxon>
        <taxon>asterids</taxon>
        <taxon>lamiids</taxon>
        <taxon>Lamiales</taxon>
        <taxon>Pedaliaceae</taxon>
        <taxon>Sesamum</taxon>
    </lineage>
</organism>
<keyword evidence="11 16" id="KW-0472">Membrane</keyword>
<keyword evidence="10" id="KW-0906">Nuclear pore complex</keyword>
<evidence type="ECO:0000256" key="10">
    <source>
        <dbReference type="ARBA" id="ARBA00023132"/>
    </source>
</evidence>
<protein>
    <recommendedName>
        <fullName evidence="14">Nucleoporin autopeptidase</fullName>
    </recommendedName>
</protein>
<dbReference type="Gene3D" id="3.30.1610.10">
    <property type="entry name" value="Peptidase S59, nucleoporin"/>
    <property type="match status" value="1"/>
</dbReference>
<dbReference type="InterPro" id="IPR037665">
    <property type="entry name" value="Nucleoporin_S59-like"/>
</dbReference>
<keyword evidence="12" id="KW-0539">Nucleus</keyword>
<evidence type="ECO:0000256" key="9">
    <source>
        <dbReference type="ARBA" id="ARBA00023010"/>
    </source>
</evidence>
<keyword evidence="8 16" id="KW-1133">Transmembrane helix</keyword>
<dbReference type="GO" id="GO:0034398">
    <property type="term" value="P:telomere tethering at nuclear periphery"/>
    <property type="evidence" value="ECO:0007669"/>
    <property type="project" value="TreeGrafter"/>
</dbReference>
<evidence type="ECO:0000256" key="7">
    <source>
        <dbReference type="ARBA" id="ARBA00022927"/>
    </source>
</evidence>
<dbReference type="FunFam" id="1.10.10.2360:FF:000001">
    <property type="entry name" value="Nuclear pore complex protein Nup98-Nup96"/>
    <property type="match status" value="1"/>
</dbReference>
<dbReference type="InterPro" id="IPR004299">
    <property type="entry name" value="MBOAT_fam"/>
</dbReference>
<dbReference type="Pfam" id="PF03062">
    <property type="entry name" value="MBOAT"/>
    <property type="match status" value="1"/>
</dbReference>
<gene>
    <name evidence="18" type="ORF">Slati_3238000</name>
</gene>
<keyword evidence="6" id="KW-0509">mRNA transport</keyword>
<dbReference type="GO" id="GO:0003723">
    <property type="term" value="F:RNA binding"/>
    <property type="evidence" value="ECO:0007669"/>
    <property type="project" value="TreeGrafter"/>
</dbReference>
<feature type="transmembrane region" description="Helical" evidence="16">
    <location>
        <begin position="12"/>
        <end position="31"/>
    </location>
</feature>
<evidence type="ECO:0000256" key="8">
    <source>
        <dbReference type="ARBA" id="ARBA00022989"/>
    </source>
</evidence>
<reference evidence="18" key="2">
    <citation type="journal article" date="2024" name="Plant">
        <title>Genomic evolution and insights into agronomic trait innovations of Sesamum species.</title>
        <authorList>
            <person name="Miao H."/>
            <person name="Wang L."/>
            <person name="Qu L."/>
            <person name="Liu H."/>
            <person name="Sun Y."/>
            <person name="Le M."/>
            <person name="Wang Q."/>
            <person name="Wei S."/>
            <person name="Zheng Y."/>
            <person name="Lin W."/>
            <person name="Duan Y."/>
            <person name="Cao H."/>
            <person name="Xiong S."/>
            <person name="Wang X."/>
            <person name="Wei L."/>
            <person name="Li C."/>
            <person name="Ma Q."/>
            <person name="Ju M."/>
            <person name="Zhao R."/>
            <person name="Li G."/>
            <person name="Mu C."/>
            <person name="Tian Q."/>
            <person name="Mei H."/>
            <person name="Zhang T."/>
            <person name="Gao T."/>
            <person name="Zhang H."/>
        </authorList>
    </citation>
    <scope>NUCLEOTIDE SEQUENCE</scope>
    <source>
        <strain evidence="18">KEN1</strain>
    </source>
</reference>
<evidence type="ECO:0000259" key="17">
    <source>
        <dbReference type="PROSITE" id="PS51434"/>
    </source>
</evidence>
<dbReference type="GO" id="GO:0000973">
    <property type="term" value="P:post-transcriptional tethering of RNA polymerase II gene DNA at nuclear periphery"/>
    <property type="evidence" value="ECO:0007669"/>
    <property type="project" value="TreeGrafter"/>
</dbReference>
<evidence type="ECO:0000256" key="3">
    <source>
        <dbReference type="ARBA" id="ARBA00008926"/>
    </source>
</evidence>
<dbReference type="GO" id="GO:0008139">
    <property type="term" value="F:nuclear localization sequence binding"/>
    <property type="evidence" value="ECO:0007669"/>
    <property type="project" value="TreeGrafter"/>
</dbReference>
<feature type="transmembrane region" description="Helical" evidence="16">
    <location>
        <begin position="214"/>
        <end position="234"/>
    </location>
</feature>
<keyword evidence="9" id="KW-0811">Translocation</keyword>
<name>A0AAW2UYJ8_9LAMI</name>
<reference evidence="18" key="1">
    <citation type="submission" date="2020-06" db="EMBL/GenBank/DDBJ databases">
        <authorList>
            <person name="Li T."/>
            <person name="Hu X."/>
            <person name="Zhang T."/>
            <person name="Song X."/>
            <person name="Zhang H."/>
            <person name="Dai N."/>
            <person name="Sheng W."/>
            <person name="Hou X."/>
            <person name="Wei L."/>
        </authorList>
    </citation>
    <scope>NUCLEOTIDE SEQUENCE</scope>
    <source>
        <strain evidence="18">KEN1</strain>
        <tissue evidence="18">Leaf</tissue>
    </source>
</reference>
<comment type="similarity">
    <text evidence="3">Belongs to the nucleoporin GLFG family.</text>
</comment>
<dbReference type="Pfam" id="PF04096">
    <property type="entry name" value="Nucleoporin2"/>
    <property type="match status" value="1"/>
</dbReference>
<dbReference type="PANTHER" id="PTHR23198:SF19">
    <property type="entry name" value="NUCLEAR PORE COMPLEX PROTEIN NUP98A-LIKE ISOFORM X1"/>
    <property type="match status" value="1"/>
</dbReference>
<comment type="caution">
    <text evidence="18">The sequence shown here is derived from an EMBL/GenBank/DDBJ whole genome shotgun (WGS) entry which is preliminary data.</text>
</comment>
<proteinExistence type="inferred from homology"/>
<feature type="domain" description="Peptidase S59" evidence="17">
    <location>
        <begin position="1207"/>
        <end position="1354"/>
    </location>
</feature>
<feature type="transmembrane region" description="Helical" evidence="16">
    <location>
        <begin position="68"/>
        <end position="86"/>
    </location>
</feature>
<evidence type="ECO:0000256" key="16">
    <source>
        <dbReference type="SAM" id="Phobius"/>
    </source>
</evidence>
<dbReference type="Gene3D" id="1.10.10.2360">
    <property type="match status" value="2"/>
</dbReference>
<dbReference type="InterPro" id="IPR007230">
    <property type="entry name" value="Nup98_auto-Pept-S59_dom"/>
</dbReference>
<feature type="transmembrane region" description="Helical" evidence="16">
    <location>
        <begin position="311"/>
        <end position="330"/>
    </location>
</feature>
<dbReference type="GO" id="GO:0044614">
    <property type="term" value="C:nuclear pore cytoplasmic filaments"/>
    <property type="evidence" value="ECO:0007669"/>
    <property type="project" value="TreeGrafter"/>
</dbReference>
<dbReference type="GO" id="GO:0017056">
    <property type="term" value="F:structural constituent of nuclear pore"/>
    <property type="evidence" value="ECO:0007669"/>
    <property type="project" value="InterPro"/>
</dbReference>
<evidence type="ECO:0000256" key="4">
    <source>
        <dbReference type="ARBA" id="ARBA00022448"/>
    </source>
</evidence>
<evidence type="ECO:0000256" key="6">
    <source>
        <dbReference type="ARBA" id="ARBA00022816"/>
    </source>
</evidence>
<dbReference type="EMBL" id="JACGWN010000011">
    <property type="protein sequence ID" value="KAL0422151.1"/>
    <property type="molecule type" value="Genomic_DNA"/>
</dbReference>
<dbReference type="GO" id="GO:0006606">
    <property type="term" value="P:protein import into nucleus"/>
    <property type="evidence" value="ECO:0007669"/>
    <property type="project" value="TreeGrafter"/>
</dbReference>
<evidence type="ECO:0000313" key="18">
    <source>
        <dbReference type="EMBL" id="KAL0422151.1"/>
    </source>
</evidence>
<dbReference type="GO" id="GO:0048573">
    <property type="term" value="P:photoperiodism, flowering"/>
    <property type="evidence" value="ECO:0007669"/>
    <property type="project" value="UniProtKB-ARBA"/>
</dbReference>
<evidence type="ECO:0000256" key="11">
    <source>
        <dbReference type="ARBA" id="ARBA00023136"/>
    </source>
</evidence>
<feature type="region of interest" description="Disordered" evidence="15">
    <location>
        <begin position="450"/>
        <end position="486"/>
    </location>
</feature>
<comment type="subcellular location">
    <subcellularLocation>
        <location evidence="1">Membrane</location>
        <topology evidence="1">Multi-pass membrane protein</topology>
    </subcellularLocation>
    <subcellularLocation>
        <location evidence="2">Nucleus</location>
        <location evidence="2">Nuclear pore complex</location>
    </subcellularLocation>
</comment>
<evidence type="ECO:0000256" key="1">
    <source>
        <dbReference type="ARBA" id="ARBA00004141"/>
    </source>
</evidence>
<dbReference type="GO" id="GO:0051028">
    <property type="term" value="P:mRNA transport"/>
    <property type="evidence" value="ECO:0007669"/>
    <property type="project" value="UniProtKB-KW"/>
</dbReference>
<evidence type="ECO:0000256" key="5">
    <source>
        <dbReference type="ARBA" id="ARBA00022692"/>
    </source>
</evidence>
<keyword evidence="4" id="KW-0813">Transport</keyword>
<dbReference type="PROSITE" id="PS51434">
    <property type="entry name" value="NUP_C"/>
    <property type="match status" value="1"/>
</dbReference>
<comment type="subunit">
    <text evidence="13">Part of the nuclear pore complex (NPC). The NPC has an eight-fold symmetrical structure comprising a central transport channel and two rings, the cytoplasmic and nuclear rings, to which eight filaments are attached. The cytoplasmic filaments have loose ends, while the nuclear filaments are joined in a distal ring, forming a nuclear basket. NPCs are highly dynamic in configuration and composition, and can be devided in 3 subcomplexes, the NUP62 subcomplex, the NUP107-160 subcomplex and the NUP93 subcomplex, containing approximately 30 different nucleoporin proteins.</text>
</comment>
<feature type="transmembrane region" description="Helical" evidence="16">
    <location>
        <begin position="172"/>
        <end position="194"/>
    </location>
</feature>
<evidence type="ECO:0000256" key="2">
    <source>
        <dbReference type="ARBA" id="ARBA00004567"/>
    </source>
</evidence>
<keyword evidence="5 16" id="KW-0812">Transmembrane</keyword>
<evidence type="ECO:0000256" key="13">
    <source>
        <dbReference type="ARBA" id="ARBA00065263"/>
    </source>
</evidence>
<evidence type="ECO:0000256" key="15">
    <source>
        <dbReference type="SAM" id="MobiDB-lite"/>
    </source>
</evidence>
<sequence>MKSSNSWRQKELLFLVLYALVFYIIVIRRSLHLSHDHYAKLYGLRPGWIAARLNDSSDAQWRNFRSNLPILTMVFGIFTLVANVLRTSLSLKAHGMSIVWLLISFDLSIVSTWSLLLISFSVFASTSHIDLRHAKRTGTAGLIWITFGAPSDGISALILLDSPQNIYLSREVTWYGFRWVFSLFLMELMTHLFYYNAFAISGVWKQLSPMDIFIIGYGVLNFMWLKFFLIWRYFRFWSLMNGIVPPENMPRCLNNCYNLESFWKNWHASFNKWLVRYVYIPLGGSQKKVLNVWVIFTFVAVWHDLEWKLISWAWLTCIFFIPEILVKSVANTSQVQGAFREFVFRELGAVAGAITITCLMVANLVGFVIGPSGINWLVSGFLREEVFVLRRIRDQCERGAMLSLKEQRGWLYLILTRDTDSILGRFMTQLVLVGKETDLSHGAFHGSSIDPFGQTTKSRGTSSIHPLSGTSTPGSPKGASAFASKMSSPFGSTSSGFGGFQGTASNPGIGNECQGSKLASYSETPEVNGTDSRYSVGKIKSISAMPVFRAKSHEELRSEDYKLHKGSTFSIQNQGNAFEQPSSHFCPSTLCVPSSLSSIGSSSGLAFGTATAAPVSDSPVKPPFGSTGRVFGVWLSSGTGGSIGGSNVNQAPRNSASGASSTKIFGAPNNSGIGFNSTPTVLHSSLAHGSTSSIFDVSNVPSFAPGIASSGFSTSIFGFPSTSGFQGLSTSASQVSTTPGVGIRSIPSFWSTSVSLGSSLFGPQSNCASGAPTPSNFSVSTTSGFPFSSASASGNSNILGIQRSSGATNLESSVGNQYRGSRVAPYSATREVGGANNWYSVEKIQSISAMPSYKDKSHEELRSEDYELRNKDGQTPWCRRSSGSDCFKNSDTPADFLSCPPLPHHPSVNSPCHPFKSNPSAPRSQAFITPNSTIFKVPTLYPYVNPITPTKLYPSQSQSFIAQPTAVASMTTSTPNLKPSSVIPFHELMRTNSRQLPAISTTFPTPSDSMFSSSKPSSTIVTALGPWPSFLNPSQPGQAAEEVDPLSTNNLSQPSQASNGFTMVMDAGIQNINGQQYVSSSTGGMQSPLVVNPFATQSATDRSNSVTSIQYGISSIAVSNNPPPDRRTSLLRIRHVSLRHSRLPAKRHTCGYREPKVPFFSGKEDRHCPVTPFLPRENPRAWLVNSLSGKEHTHLHSYAEVIPKLPNGEYYTVPSIEELAAKERAEPGYCSRVNDFVVGRLGYGSIKFLGETDIRNLDLEPVVQFKNRQVVVYADGRKKPPVGQSLNKPAEVILLNIHCISKKTGRKYIDGPQVESYKEMLIKKASEQGAEFVSYDPVQGSGNSGFKTSSLNRFSRKDYDQVIVGRISTFAEANCYSAVEVMCLI</sequence>
<dbReference type="GO" id="GO:0019432">
    <property type="term" value="P:triglyceride biosynthetic process"/>
    <property type="evidence" value="ECO:0007669"/>
    <property type="project" value="UniProtKB-ARBA"/>
</dbReference>
<feature type="transmembrane region" description="Helical" evidence="16">
    <location>
        <begin position="342"/>
        <end position="369"/>
    </location>
</feature>
<feature type="compositionally biased region" description="Polar residues" evidence="15">
    <location>
        <begin position="453"/>
        <end position="474"/>
    </location>
</feature>
<dbReference type="PANTHER" id="PTHR23198">
    <property type="entry name" value="NUCLEOPORIN"/>
    <property type="match status" value="1"/>
</dbReference>
<keyword evidence="7" id="KW-0653">Protein transport</keyword>
<feature type="transmembrane region" description="Helical" evidence="16">
    <location>
        <begin position="98"/>
        <end position="122"/>
    </location>
</feature>
<accession>A0AAW2UYJ8</accession>
<dbReference type="FunFam" id="3.30.1610.10:FF:000002">
    <property type="entry name" value="nuclear pore complex protein NUP98A"/>
    <property type="match status" value="1"/>
</dbReference>
<dbReference type="InterPro" id="IPR036903">
    <property type="entry name" value="Nup98_auto-Pept-S59_dom_sf"/>
</dbReference>
<evidence type="ECO:0000256" key="12">
    <source>
        <dbReference type="ARBA" id="ARBA00023242"/>
    </source>
</evidence>